<evidence type="ECO:0008006" key="4">
    <source>
        <dbReference type="Google" id="ProtNLM"/>
    </source>
</evidence>
<reference evidence="3" key="1">
    <citation type="journal article" date="2015" name="Nat. Genet.">
        <title>The genome and transcriptome of the zoonotic hookworm Ancylostoma ceylanicum identify infection-specific gene families.</title>
        <authorList>
            <person name="Schwarz E.M."/>
            <person name="Hu Y."/>
            <person name="Antoshechkin I."/>
            <person name="Miller M.M."/>
            <person name="Sternberg P.W."/>
            <person name="Aroian R.V."/>
        </authorList>
    </citation>
    <scope>NUCLEOTIDE SEQUENCE</scope>
    <source>
        <strain evidence="3">HY135</strain>
    </source>
</reference>
<dbReference type="AlphaFoldDB" id="A0A016UFW5"/>
<feature type="chain" id="PRO_5001489275" description="Sulfur globule protein CV3 domain protein" evidence="1">
    <location>
        <begin position="21"/>
        <end position="98"/>
    </location>
</feature>
<sequence>MNTLYFLIPFLLAISQMSVASYPYDGFYGGYPWMGYYGLAGHYPYAPFSYGYGYPYGYGLHSHYYHPRAALRNMAASFHREAGHLSETDMISPIVKKN</sequence>
<evidence type="ECO:0000313" key="2">
    <source>
        <dbReference type="EMBL" id="EYC13811.1"/>
    </source>
</evidence>
<proteinExistence type="predicted"/>
<dbReference type="Proteomes" id="UP000024635">
    <property type="component" value="Unassembled WGS sequence"/>
</dbReference>
<name>A0A016UFW5_9BILA</name>
<gene>
    <name evidence="2" type="primary">Acey_s0042.g544</name>
    <name evidence="2" type="ORF">Y032_0042g544</name>
</gene>
<organism evidence="2 3">
    <name type="scientific">Ancylostoma ceylanicum</name>
    <dbReference type="NCBI Taxonomy" id="53326"/>
    <lineage>
        <taxon>Eukaryota</taxon>
        <taxon>Metazoa</taxon>
        <taxon>Ecdysozoa</taxon>
        <taxon>Nematoda</taxon>
        <taxon>Chromadorea</taxon>
        <taxon>Rhabditida</taxon>
        <taxon>Rhabditina</taxon>
        <taxon>Rhabditomorpha</taxon>
        <taxon>Strongyloidea</taxon>
        <taxon>Ancylostomatidae</taxon>
        <taxon>Ancylostomatinae</taxon>
        <taxon>Ancylostoma</taxon>
    </lineage>
</organism>
<keyword evidence="3" id="KW-1185">Reference proteome</keyword>
<evidence type="ECO:0000313" key="3">
    <source>
        <dbReference type="Proteomes" id="UP000024635"/>
    </source>
</evidence>
<dbReference type="EMBL" id="JARK01001378">
    <property type="protein sequence ID" value="EYC13811.1"/>
    <property type="molecule type" value="Genomic_DNA"/>
</dbReference>
<accession>A0A016UFW5</accession>
<feature type="signal peptide" evidence="1">
    <location>
        <begin position="1"/>
        <end position="20"/>
    </location>
</feature>
<keyword evidence="1" id="KW-0732">Signal</keyword>
<protein>
    <recommendedName>
        <fullName evidence="4">Sulfur globule protein CV3 domain protein</fullName>
    </recommendedName>
</protein>
<comment type="caution">
    <text evidence="2">The sequence shown here is derived from an EMBL/GenBank/DDBJ whole genome shotgun (WGS) entry which is preliminary data.</text>
</comment>
<evidence type="ECO:0000256" key="1">
    <source>
        <dbReference type="SAM" id="SignalP"/>
    </source>
</evidence>